<dbReference type="InterPro" id="IPR018214">
    <property type="entry name" value="GluRdtase_CS"/>
</dbReference>
<dbReference type="EMBL" id="CADCWJ010000261">
    <property type="protein sequence ID" value="CAA9554775.1"/>
    <property type="molecule type" value="Genomic_DNA"/>
</dbReference>
<dbReference type="InterPro" id="IPR036453">
    <property type="entry name" value="GluRdtase_dimer_dom_sf"/>
</dbReference>
<dbReference type="PANTHER" id="PTHR43013">
    <property type="entry name" value="GLUTAMYL-TRNA REDUCTASE"/>
    <property type="match status" value="1"/>
</dbReference>
<dbReference type="Gene3D" id="3.30.460.30">
    <property type="entry name" value="Glutamyl-tRNA reductase, N-terminal domain"/>
    <property type="match status" value="1"/>
</dbReference>
<dbReference type="UniPathway" id="UPA00251">
    <property type="reaction ID" value="UER00316"/>
</dbReference>
<comment type="catalytic activity">
    <reaction evidence="7 8 13">
        <text>(S)-4-amino-5-oxopentanoate + tRNA(Glu) + NADP(+) = L-glutamyl-tRNA(Glu) + NADPH + H(+)</text>
        <dbReference type="Rhea" id="RHEA:12344"/>
        <dbReference type="Rhea" id="RHEA-COMP:9663"/>
        <dbReference type="Rhea" id="RHEA-COMP:9680"/>
        <dbReference type="ChEBI" id="CHEBI:15378"/>
        <dbReference type="ChEBI" id="CHEBI:57501"/>
        <dbReference type="ChEBI" id="CHEBI:57783"/>
        <dbReference type="ChEBI" id="CHEBI:58349"/>
        <dbReference type="ChEBI" id="CHEBI:78442"/>
        <dbReference type="ChEBI" id="CHEBI:78520"/>
        <dbReference type="EC" id="1.2.1.70"/>
    </reaction>
</comment>
<evidence type="ECO:0000259" key="16">
    <source>
        <dbReference type="Pfam" id="PF05201"/>
    </source>
</evidence>
<dbReference type="InterPro" id="IPR000343">
    <property type="entry name" value="4pyrrol_synth_GluRdtase"/>
</dbReference>
<dbReference type="AlphaFoldDB" id="A0A6J4URR5"/>
<comment type="subunit">
    <text evidence="8">Homodimer.</text>
</comment>
<evidence type="ECO:0000256" key="8">
    <source>
        <dbReference type="HAMAP-Rule" id="MF_00087"/>
    </source>
</evidence>
<evidence type="ECO:0000256" key="4">
    <source>
        <dbReference type="ARBA" id="ARBA00022857"/>
    </source>
</evidence>
<dbReference type="NCBIfam" id="TIGR01035">
    <property type="entry name" value="hemA"/>
    <property type="match status" value="1"/>
</dbReference>
<evidence type="ECO:0000256" key="2">
    <source>
        <dbReference type="ARBA" id="ARBA00005916"/>
    </source>
</evidence>
<keyword evidence="5 8" id="KW-0560">Oxidoreductase</keyword>
<comment type="domain">
    <text evidence="8">Possesses an unusual extended V-shaped dimeric structure with each monomer consisting of three distinct domains arranged along a curved 'spinal' alpha-helix. The N-terminal catalytic domain specifically recognizes the glutamate moiety of the substrate. The second domain is the NADPH-binding domain, and the third C-terminal domain is responsible for dimerization.</text>
</comment>
<comment type="function">
    <text evidence="8">Catalyzes the NADPH-dependent reduction of glutamyl-tRNA(Glu) to glutamate 1-semialdehyde (GSA).</text>
</comment>
<evidence type="ECO:0000259" key="15">
    <source>
        <dbReference type="Pfam" id="PF01488"/>
    </source>
</evidence>
<name>A0A6J4URR5_9BACT</name>
<dbReference type="GO" id="GO:0008883">
    <property type="term" value="F:glutamyl-tRNA reductase activity"/>
    <property type="evidence" value="ECO:0007669"/>
    <property type="project" value="UniProtKB-UniRule"/>
</dbReference>
<keyword evidence="4 8" id="KW-0521">NADP</keyword>
<comment type="similarity">
    <text evidence="2 8 13">Belongs to the glutamyl-tRNA reductase family.</text>
</comment>
<dbReference type="Pfam" id="PF01488">
    <property type="entry name" value="Shikimate_DH"/>
    <property type="match status" value="1"/>
</dbReference>
<feature type="binding site" evidence="8 10">
    <location>
        <position position="123"/>
    </location>
    <ligand>
        <name>substrate</name>
    </ligand>
</feature>
<evidence type="ECO:0000256" key="11">
    <source>
        <dbReference type="PIRSR" id="PIRSR000445-3"/>
    </source>
</evidence>
<dbReference type="InterPro" id="IPR036343">
    <property type="entry name" value="GluRdtase_N_sf"/>
</dbReference>
<gene>
    <name evidence="8" type="primary">hemA</name>
    <name evidence="17" type="ORF">AVDCRST_MAG87-1130</name>
</gene>
<reference evidence="17" key="1">
    <citation type="submission" date="2020-02" db="EMBL/GenBank/DDBJ databases">
        <authorList>
            <person name="Meier V. D."/>
        </authorList>
    </citation>
    <scope>NUCLEOTIDE SEQUENCE</scope>
    <source>
        <strain evidence="17">AVDCRST_MAG87</strain>
    </source>
</reference>
<feature type="site" description="Important for activity" evidence="8 12">
    <location>
        <position position="102"/>
    </location>
</feature>
<dbReference type="Pfam" id="PF05201">
    <property type="entry name" value="GlutR_N"/>
    <property type="match status" value="1"/>
</dbReference>
<feature type="domain" description="Quinate/shikimate 5-dehydrogenase/glutamyl-tRNA reductase" evidence="15">
    <location>
        <begin position="174"/>
        <end position="304"/>
    </location>
</feature>
<dbReference type="CDD" id="cd05213">
    <property type="entry name" value="NAD_bind_Glutamyl_tRNA_reduct"/>
    <property type="match status" value="1"/>
</dbReference>
<feature type="binding site" evidence="8 10">
    <location>
        <begin position="50"/>
        <end position="53"/>
    </location>
    <ligand>
        <name>substrate</name>
    </ligand>
</feature>
<dbReference type="Pfam" id="PF00745">
    <property type="entry name" value="GlutR_dimer"/>
    <property type="match status" value="1"/>
</dbReference>
<organism evidence="17">
    <name type="scientific">uncultured Thermomicrobiales bacterium</name>
    <dbReference type="NCBI Taxonomy" id="1645740"/>
    <lineage>
        <taxon>Bacteria</taxon>
        <taxon>Pseudomonadati</taxon>
        <taxon>Thermomicrobiota</taxon>
        <taxon>Thermomicrobia</taxon>
        <taxon>Thermomicrobiales</taxon>
        <taxon>environmental samples</taxon>
    </lineage>
</organism>
<keyword evidence="6 8" id="KW-0627">Porphyrin biosynthesis</keyword>
<sequence length="418" mass="45262">MSAPTIVVVGSNHEYAPVDVREQLAFSGDSLTDGLRRLRETVDEGLILSTCNRTEIYAVGDGADPDRIKREIFGFLSGYHRVPTRVLEHASYVWTGESAVEHLFRVASGLDSMVLGEPQILSQIRDSLAMAREAQAVGPILQRLATDALRTGKRARTETDISRNRVSIAHAALDLAQAELGSLRGKSGLVLGAGKMASLAGKLLRANGIGTLTFVNRSQERAEALARETGGVALPLTELDHAIADADVVVGAVLVEDPLVTVDHVPTRSTPLFIVDLGVPRTVDPECGLLPFVTVRDVDALEPVARETRRRFQGEVDKVEVLVGGAVDEFGVWVRSRTGARAMSAVRAHANGIQHAEAERALRRLSHLSERDRNVVRAMATGIVNKMVHDPMLALRAADSDTEIDRILDILGVNRRRG</sequence>
<dbReference type="GO" id="GO:0050661">
    <property type="term" value="F:NADP binding"/>
    <property type="evidence" value="ECO:0007669"/>
    <property type="project" value="InterPro"/>
</dbReference>
<feature type="binding site" evidence="8 10">
    <location>
        <begin position="117"/>
        <end position="119"/>
    </location>
    <ligand>
        <name>substrate</name>
    </ligand>
</feature>
<protein>
    <recommendedName>
        <fullName evidence="3 8">Glutamyl-tRNA reductase</fullName>
        <shortName evidence="8">GluTR</shortName>
        <ecNumber evidence="3 8">1.2.1.70</ecNumber>
    </recommendedName>
</protein>
<dbReference type="SUPFAM" id="SSF69742">
    <property type="entry name" value="Glutamyl tRNA-reductase catalytic, N-terminal domain"/>
    <property type="match status" value="1"/>
</dbReference>
<dbReference type="InterPro" id="IPR015895">
    <property type="entry name" value="4pyrrol_synth_GluRdtase_N"/>
</dbReference>
<evidence type="ECO:0000256" key="6">
    <source>
        <dbReference type="ARBA" id="ARBA00023244"/>
    </source>
</evidence>
<evidence type="ECO:0000256" key="12">
    <source>
        <dbReference type="PIRSR" id="PIRSR000445-4"/>
    </source>
</evidence>
<comment type="pathway">
    <text evidence="1 8 13">Porphyrin-containing compound metabolism; protoporphyrin-IX biosynthesis; 5-aminolevulinate from L-glutamyl-tRNA(Glu): step 1/2.</text>
</comment>
<dbReference type="PIRSF" id="PIRSF000445">
    <property type="entry name" value="4pyrrol_synth_GluRdtase"/>
    <property type="match status" value="1"/>
</dbReference>
<evidence type="ECO:0000256" key="9">
    <source>
        <dbReference type="PIRSR" id="PIRSR000445-1"/>
    </source>
</evidence>
<dbReference type="InterPro" id="IPR015896">
    <property type="entry name" value="4pyrrol_synth_GluRdtase_dimer"/>
</dbReference>
<evidence type="ECO:0000256" key="7">
    <source>
        <dbReference type="ARBA" id="ARBA00047464"/>
    </source>
</evidence>
<feature type="domain" description="Tetrapyrrole biosynthesis glutamyl-tRNA reductase dimerisation" evidence="14">
    <location>
        <begin position="318"/>
        <end position="410"/>
    </location>
</feature>
<evidence type="ECO:0000259" key="14">
    <source>
        <dbReference type="Pfam" id="PF00745"/>
    </source>
</evidence>
<feature type="binding site" evidence="8 11">
    <location>
        <begin position="192"/>
        <end position="197"/>
    </location>
    <ligand>
        <name>NADP(+)</name>
        <dbReference type="ChEBI" id="CHEBI:58349"/>
    </ligand>
</feature>
<feature type="binding site" evidence="8 10">
    <location>
        <position position="112"/>
    </location>
    <ligand>
        <name>substrate</name>
    </ligand>
</feature>
<dbReference type="PANTHER" id="PTHR43013:SF1">
    <property type="entry name" value="GLUTAMYL-TRNA REDUCTASE"/>
    <property type="match status" value="1"/>
</dbReference>
<dbReference type="SUPFAM" id="SSF69075">
    <property type="entry name" value="Glutamyl tRNA-reductase dimerization domain"/>
    <property type="match status" value="1"/>
</dbReference>
<dbReference type="GO" id="GO:0019353">
    <property type="term" value="P:protoporphyrinogen IX biosynthetic process from glutamate"/>
    <property type="evidence" value="ECO:0007669"/>
    <property type="project" value="TreeGrafter"/>
</dbReference>
<dbReference type="EC" id="1.2.1.70" evidence="3 8"/>
<evidence type="ECO:0000256" key="10">
    <source>
        <dbReference type="PIRSR" id="PIRSR000445-2"/>
    </source>
</evidence>
<dbReference type="PROSITE" id="PS00747">
    <property type="entry name" value="GLUTR"/>
    <property type="match status" value="1"/>
</dbReference>
<evidence type="ECO:0000313" key="17">
    <source>
        <dbReference type="EMBL" id="CAA9554775.1"/>
    </source>
</evidence>
<proteinExistence type="inferred from homology"/>
<dbReference type="HAMAP" id="MF_00087">
    <property type="entry name" value="Glu_tRNA_reductase"/>
    <property type="match status" value="1"/>
</dbReference>
<evidence type="ECO:0000256" key="1">
    <source>
        <dbReference type="ARBA" id="ARBA00005059"/>
    </source>
</evidence>
<dbReference type="InterPro" id="IPR036291">
    <property type="entry name" value="NAD(P)-bd_dom_sf"/>
</dbReference>
<accession>A0A6J4URR5</accession>
<dbReference type="FunFam" id="3.30.460.30:FF:000001">
    <property type="entry name" value="Glutamyl-tRNA reductase"/>
    <property type="match status" value="1"/>
</dbReference>
<evidence type="ECO:0000256" key="13">
    <source>
        <dbReference type="RuleBase" id="RU000584"/>
    </source>
</evidence>
<feature type="domain" description="Glutamyl-tRNA reductase N-terminal" evidence="16">
    <location>
        <begin position="9"/>
        <end position="159"/>
    </location>
</feature>
<comment type="miscellaneous">
    <text evidence="8">During catalysis, the active site Cys acts as a nucleophile attacking the alpha-carbonyl group of tRNA-bound glutamate with the formation of a thioester intermediate between enzyme and glutamate, and the concomitant release of tRNA(Glu). The thioester intermediate is finally reduced by direct hydride transfer from NADPH, to form the product GSA.</text>
</comment>
<dbReference type="SUPFAM" id="SSF51735">
    <property type="entry name" value="NAD(P)-binding Rossmann-fold domains"/>
    <property type="match status" value="1"/>
</dbReference>
<evidence type="ECO:0000256" key="5">
    <source>
        <dbReference type="ARBA" id="ARBA00023002"/>
    </source>
</evidence>
<dbReference type="InterPro" id="IPR006151">
    <property type="entry name" value="Shikm_DH/Glu-tRNA_Rdtase"/>
</dbReference>
<dbReference type="Gene3D" id="3.40.50.720">
    <property type="entry name" value="NAD(P)-binding Rossmann-like Domain"/>
    <property type="match status" value="1"/>
</dbReference>
<feature type="active site" description="Nucleophile" evidence="8 9">
    <location>
        <position position="51"/>
    </location>
</feature>
<evidence type="ECO:0000256" key="3">
    <source>
        <dbReference type="ARBA" id="ARBA00012970"/>
    </source>
</evidence>